<keyword evidence="3 7" id="KW-0472">Membrane</keyword>
<evidence type="ECO:0000256" key="2">
    <source>
        <dbReference type="ARBA" id="ARBA00022475"/>
    </source>
</evidence>
<dbReference type="PROSITE" id="PS50111">
    <property type="entry name" value="CHEMOTAXIS_TRANSDUC_2"/>
    <property type="match status" value="1"/>
</dbReference>
<feature type="transmembrane region" description="Helical" evidence="7">
    <location>
        <begin position="9"/>
        <end position="29"/>
    </location>
</feature>
<keyword evidence="11" id="KW-1185">Reference proteome</keyword>
<evidence type="ECO:0000259" key="8">
    <source>
        <dbReference type="PROSITE" id="PS50111"/>
    </source>
</evidence>
<feature type="domain" description="HAMP" evidence="9">
    <location>
        <begin position="193"/>
        <end position="246"/>
    </location>
</feature>
<protein>
    <submittedName>
        <fullName evidence="10">RBAM_011060</fullName>
    </submittedName>
</protein>
<gene>
    <name evidence="10" type="primary">RBAM_011060</name>
    <name evidence="10" type="ordered locus">BAMF_1179</name>
</gene>
<name>A0A9P1JG63_BACAS</name>
<dbReference type="Proteomes" id="UP000006562">
    <property type="component" value="Chromosome"/>
</dbReference>
<keyword evidence="4 6" id="KW-0807">Transducer</keyword>
<evidence type="ECO:0000256" key="3">
    <source>
        <dbReference type="ARBA" id="ARBA00023136"/>
    </source>
</evidence>
<dbReference type="Pfam" id="PF00015">
    <property type="entry name" value="MCPsignal"/>
    <property type="match status" value="1"/>
</dbReference>
<evidence type="ECO:0000313" key="11">
    <source>
        <dbReference type="Proteomes" id="UP000006562"/>
    </source>
</evidence>
<evidence type="ECO:0000313" key="10">
    <source>
        <dbReference type="EMBL" id="CBI42305.1"/>
    </source>
</evidence>
<dbReference type="Gene3D" id="6.10.340.10">
    <property type="match status" value="1"/>
</dbReference>
<evidence type="ECO:0000256" key="7">
    <source>
        <dbReference type="SAM" id="Phobius"/>
    </source>
</evidence>
<evidence type="ECO:0000256" key="4">
    <source>
        <dbReference type="ARBA" id="ARBA00023224"/>
    </source>
</evidence>
<dbReference type="Pfam" id="PF00672">
    <property type="entry name" value="HAMP"/>
    <property type="match status" value="1"/>
</dbReference>
<comment type="similarity">
    <text evidence="5">Belongs to the methyl-accepting chemotaxis (MCP) protein family.</text>
</comment>
<dbReference type="Gene3D" id="1.10.287.950">
    <property type="entry name" value="Methyl-accepting chemotaxis protein"/>
    <property type="match status" value="1"/>
</dbReference>
<evidence type="ECO:0000256" key="6">
    <source>
        <dbReference type="PROSITE-ProRule" id="PRU00284"/>
    </source>
</evidence>
<accession>A0A9P1JG63</accession>
<keyword evidence="2" id="KW-1003">Cell membrane</keyword>
<sequence>MSVTLRTRLLVNAAVTMICFAAVIGFTIVNMMKIQASNEDEVEALLSVQAAKAELNTLKESITSYSYTLADAQKESVRTYMKNSSDRLNALQKTMTDPAGKAAYEKLAKKYETWQTEAAAALNTKSPAEATRTAARINGLLNDIYMLNLESRSRYEQMQKQTADQIQFIVYSAAVLTIVLLAVTVLSSVRLTKKIAGPIRLMAENARQIAGGNLAVEKLDYKGKDELKELNDSFGIMTEQLRTLIKAIGEVGREVETFAEGLTKENQTLTEMTEQVSVSTEEMAKGSQTISEDLQHAVLFIEKMDEHAKANAERSKQTTASSEDTISAVAAGRSALAETKQAIDKSNETSKEISKAADLFIKHAAGISMMAQTVSDIAGQTNLLSLNAAIEAARAGEAGKGFAVVAEEIRKLADGSAKATAQIFDMVKQIEGGITSITGAVTTGVALGDRQQELMEKTSESFAHIEQKAAHIKAELSHLDGQIRESKQLGEQVLQHAESISAVVQETAAGSEEISASALEQLSSFKNMTQSVNALRSLTERLNDQVRRFTL</sequence>
<reference evidence="11" key="2">
    <citation type="journal article" date="2011" name="J. Biotechnol.">
        <title>Genome sequence of B. amyloliquefaciens type strain DSM7(T) reveals differences to plant-associated B. amyloliquefaciens FZB42.</title>
        <authorList>
            <person name="Ruckert C."/>
            <person name="Blom J."/>
            <person name="Chen X."/>
            <person name="Reva O."/>
            <person name="Borriss R."/>
        </authorList>
    </citation>
    <scope>NUCLEOTIDE SEQUENCE [LARGE SCALE GENOMIC DNA]</scope>
    <source>
        <strain evidence="11">DSM 7</strain>
    </source>
</reference>
<dbReference type="PROSITE" id="PS50885">
    <property type="entry name" value="HAMP"/>
    <property type="match status" value="1"/>
</dbReference>
<dbReference type="GO" id="GO:0005886">
    <property type="term" value="C:plasma membrane"/>
    <property type="evidence" value="ECO:0007669"/>
    <property type="project" value="UniProtKB-SubCell"/>
</dbReference>
<dbReference type="GO" id="GO:0007165">
    <property type="term" value="P:signal transduction"/>
    <property type="evidence" value="ECO:0007669"/>
    <property type="project" value="UniProtKB-KW"/>
</dbReference>
<dbReference type="CDD" id="cd06225">
    <property type="entry name" value="HAMP"/>
    <property type="match status" value="1"/>
</dbReference>
<keyword evidence="7" id="KW-0812">Transmembrane</keyword>
<dbReference type="EMBL" id="FN597644">
    <property type="protein sequence ID" value="CBI42305.1"/>
    <property type="molecule type" value="Genomic_DNA"/>
</dbReference>
<keyword evidence="7" id="KW-1133">Transmembrane helix</keyword>
<dbReference type="InterPro" id="IPR004089">
    <property type="entry name" value="MCPsignal_dom"/>
</dbReference>
<dbReference type="PANTHER" id="PTHR32089:SF112">
    <property type="entry name" value="LYSOZYME-LIKE PROTEIN-RELATED"/>
    <property type="match status" value="1"/>
</dbReference>
<feature type="transmembrane region" description="Helical" evidence="7">
    <location>
        <begin position="168"/>
        <end position="192"/>
    </location>
</feature>
<dbReference type="AlphaFoldDB" id="A0A9P1JG63"/>
<evidence type="ECO:0000259" key="9">
    <source>
        <dbReference type="PROSITE" id="PS50885"/>
    </source>
</evidence>
<dbReference type="SMART" id="SM00283">
    <property type="entry name" value="MA"/>
    <property type="match status" value="1"/>
</dbReference>
<reference evidence="10 11" key="1">
    <citation type="journal article" date="2011" name="Int. J. Syst. Evol. Microbiol.">
        <title>Relationship of Bacillus amyloliquefaciens clades associated with strains DSM 7T and FZB42T: a proposal for Bacillus amyloliquefaciens subsp. amyloliquefaciens subsp. nov. and Bacillus amyloliquefaciens subsp. plantarum subsp. nov. based on complete genome sequence comparisons.</title>
        <authorList>
            <person name="Borriss R."/>
            <person name="Chen X.H."/>
            <person name="Rueckert C."/>
            <person name="Blom J."/>
            <person name="Becker A."/>
            <person name="Baumgarth B."/>
            <person name="Fan B."/>
            <person name="Pukall R."/>
            <person name="Schumann P."/>
            <person name="Sproer C."/>
            <person name="Junge H."/>
            <person name="Vater J."/>
            <person name="Puhler A."/>
            <person name="Klenk H.P."/>
        </authorList>
    </citation>
    <scope>NUCLEOTIDE SEQUENCE [LARGE SCALE GENOMIC DNA]</scope>
    <source>
        <strain evidence="11">DSM 7</strain>
    </source>
</reference>
<evidence type="ECO:0000256" key="1">
    <source>
        <dbReference type="ARBA" id="ARBA00004236"/>
    </source>
</evidence>
<organism evidence="10 11">
    <name type="scientific">Bacillus amyloliquefaciens (strain ATCC 23350 / DSM 7 / BCRC 11601 / CCUG 28519 / NBRC 15535 / NRRL B-14393 / F)</name>
    <dbReference type="NCBI Taxonomy" id="692420"/>
    <lineage>
        <taxon>Bacteria</taxon>
        <taxon>Bacillati</taxon>
        <taxon>Bacillota</taxon>
        <taxon>Bacilli</taxon>
        <taxon>Bacillales</taxon>
        <taxon>Bacillaceae</taxon>
        <taxon>Bacillus</taxon>
        <taxon>Bacillus amyloliquefaciens group</taxon>
    </lineage>
</organism>
<dbReference type="InterPro" id="IPR003660">
    <property type="entry name" value="HAMP_dom"/>
</dbReference>
<dbReference type="SUPFAM" id="SSF58104">
    <property type="entry name" value="Methyl-accepting chemotaxis protein (MCP) signaling domain"/>
    <property type="match status" value="1"/>
</dbReference>
<evidence type="ECO:0000256" key="5">
    <source>
        <dbReference type="ARBA" id="ARBA00029447"/>
    </source>
</evidence>
<comment type="subcellular location">
    <subcellularLocation>
        <location evidence="1">Cell membrane</location>
    </subcellularLocation>
</comment>
<dbReference type="KEGG" id="bao:BAMF_1179"/>
<feature type="domain" description="Methyl-accepting transducer" evidence="8">
    <location>
        <begin position="265"/>
        <end position="515"/>
    </location>
</feature>
<dbReference type="SMART" id="SM00304">
    <property type="entry name" value="HAMP"/>
    <property type="match status" value="1"/>
</dbReference>
<dbReference type="PANTHER" id="PTHR32089">
    <property type="entry name" value="METHYL-ACCEPTING CHEMOTAXIS PROTEIN MCPB"/>
    <property type="match status" value="1"/>
</dbReference>
<proteinExistence type="inferred from homology"/>